<dbReference type="SUPFAM" id="SSF46689">
    <property type="entry name" value="Homeodomain-like"/>
    <property type="match status" value="1"/>
</dbReference>
<evidence type="ECO:0000313" key="14">
    <source>
        <dbReference type="EMBL" id="OQR92706.1"/>
    </source>
</evidence>
<dbReference type="PROSITE" id="PS51294">
    <property type="entry name" value="HTH_MYB"/>
    <property type="match status" value="1"/>
</dbReference>
<dbReference type="SMART" id="SM00717">
    <property type="entry name" value="SANT"/>
    <property type="match status" value="1"/>
</dbReference>
<keyword evidence="1" id="KW-0645">Protease</keyword>
<evidence type="ECO:0000256" key="2">
    <source>
        <dbReference type="ARBA" id="ARBA00022723"/>
    </source>
</evidence>
<proteinExistence type="predicted"/>
<evidence type="ECO:0000256" key="6">
    <source>
        <dbReference type="ARBA" id="ARBA00023049"/>
    </source>
</evidence>
<dbReference type="InterPro" id="IPR017930">
    <property type="entry name" value="Myb_dom"/>
</dbReference>
<feature type="compositionally biased region" description="Basic and acidic residues" evidence="10">
    <location>
        <begin position="170"/>
        <end position="179"/>
    </location>
</feature>
<evidence type="ECO:0000256" key="8">
    <source>
        <dbReference type="ARBA" id="ARBA00023163"/>
    </source>
</evidence>
<dbReference type="InterPro" id="IPR009057">
    <property type="entry name" value="Homeodomain-like_sf"/>
</dbReference>
<dbReference type="InterPro" id="IPR006447">
    <property type="entry name" value="Myb_dom_plants"/>
</dbReference>
<dbReference type="NCBIfam" id="TIGR01557">
    <property type="entry name" value="myb_SHAQKYF"/>
    <property type="match status" value="1"/>
</dbReference>
<dbReference type="InterPro" id="IPR001005">
    <property type="entry name" value="SANT/Myb"/>
</dbReference>
<keyword evidence="2" id="KW-0479">Metal-binding</keyword>
<evidence type="ECO:0000256" key="5">
    <source>
        <dbReference type="ARBA" id="ARBA00023015"/>
    </source>
</evidence>
<feature type="region of interest" description="Disordered" evidence="10">
    <location>
        <begin position="162"/>
        <end position="224"/>
    </location>
</feature>
<gene>
    <name evidence="14" type="ORF">ACHHYP_03341</name>
</gene>
<dbReference type="STRING" id="1202772.A0A1V9Z3Y4"/>
<evidence type="ECO:0000256" key="3">
    <source>
        <dbReference type="ARBA" id="ARBA00022801"/>
    </source>
</evidence>
<dbReference type="PROSITE" id="PS50090">
    <property type="entry name" value="MYB_LIKE"/>
    <property type="match status" value="1"/>
</dbReference>
<keyword evidence="6" id="KW-0482">Metalloprotease</keyword>
<keyword evidence="9" id="KW-0539">Nucleus</keyword>
<organism evidence="14 15">
    <name type="scientific">Achlya hypogyna</name>
    <name type="common">Oomycete</name>
    <name type="synonym">Protoachlya hypogyna</name>
    <dbReference type="NCBI Taxonomy" id="1202772"/>
    <lineage>
        <taxon>Eukaryota</taxon>
        <taxon>Sar</taxon>
        <taxon>Stramenopiles</taxon>
        <taxon>Oomycota</taxon>
        <taxon>Saprolegniomycetes</taxon>
        <taxon>Saprolegniales</taxon>
        <taxon>Achlyaceae</taxon>
        <taxon>Achlya</taxon>
    </lineage>
</organism>
<dbReference type="PANTHER" id="PTHR35213:SF5">
    <property type="entry name" value="RING-TYPE DOMAIN-CONTAINING PROTEIN"/>
    <property type="match status" value="1"/>
</dbReference>
<evidence type="ECO:0000256" key="7">
    <source>
        <dbReference type="ARBA" id="ARBA00023125"/>
    </source>
</evidence>
<keyword evidence="3" id="KW-0378">Hydrolase</keyword>
<evidence type="ECO:0000259" key="12">
    <source>
        <dbReference type="PROSITE" id="PS51293"/>
    </source>
</evidence>
<feature type="region of interest" description="Disordered" evidence="10">
    <location>
        <begin position="314"/>
        <end position="341"/>
    </location>
</feature>
<feature type="region of interest" description="Disordered" evidence="10">
    <location>
        <begin position="38"/>
        <end position="90"/>
    </location>
</feature>
<keyword evidence="7" id="KW-0238">DNA-binding</keyword>
<dbReference type="PANTHER" id="PTHR35213">
    <property type="entry name" value="RING-TYPE DOMAIN-CONTAINING PROTEIN-RELATED"/>
    <property type="match status" value="1"/>
</dbReference>
<sequence length="449" mass="50505">MPTSSPRYGALATVFKEEHATQVIRDLDSTYVPVISVESPVSSRPSLSSPAGSPIRGSRRFRAKSETEREQDESHMRDSISGDSSTGRWTTDEQEAFVEGLNTHGKDWKKIAAMIPTRTLMQIRTHAQKYFKKMEREQRLNAQNSTEFDDLILEKSRWSVSNDDVFDSDSDPKRPLTGERRHRSGSVPSPDTNGRRDSDPRQGLVKGKISKPSPQPKRAGRWTKEEEDYATGLIREFDRGTLPLPDGMLLRVFLAATLQCDPMRISKKFAGVLPKAKQAFMRDPTRLTAEELTESRRALAVLERRFFIATGQTEAPPTALPSTAEGFEDTENATKEDDDDDLDDEALDFLMTQHMTTPPPIEVVPFVCSPPVLGNRRNSLEANERRLHVEIEDLAAIKMSESRGDVPLYSPIKNGYYDLLSPLNKSTFHNVPDALGAIDDEMWAILRED</sequence>
<dbReference type="EMBL" id="JNBR01000446">
    <property type="protein sequence ID" value="OQR92706.1"/>
    <property type="molecule type" value="Genomic_DNA"/>
</dbReference>
<evidence type="ECO:0000256" key="1">
    <source>
        <dbReference type="ARBA" id="ARBA00022670"/>
    </source>
</evidence>
<feature type="compositionally biased region" description="Low complexity" evidence="10">
    <location>
        <begin position="38"/>
        <end position="54"/>
    </location>
</feature>
<dbReference type="Pfam" id="PF00249">
    <property type="entry name" value="Myb_DNA-binding"/>
    <property type="match status" value="1"/>
</dbReference>
<dbReference type="GO" id="GO:0046872">
    <property type="term" value="F:metal ion binding"/>
    <property type="evidence" value="ECO:0007669"/>
    <property type="project" value="UniProtKB-KW"/>
</dbReference>
<dbReference type="OrthoDB" id="118550at2759"/>
<dbReference type="Proteomes" id="UP000243579">
    <property type="component" value="Unassembled WGS sequence"/>
</dbReference>
<feature type="domain" description="Myb-like" evidence="11">
    <location>
        <begin position="81"/>
        <end position="131"/>
    </location>
</feature>
<name>A0A1V9Z3Y4_ACHHY</name>
<keyword evidence="8" id="KW-0804">Transcription</keyword>
<reference evidence="14 15" key="1">
    <citation type="journal article" date="2014" name="Genome Biol. Evol.">
        <title>The secreted proteins of Achlya hypogyna and Thraustotheca clavata identify the ancestral oomycete secretome and reveal gene acquisitions by horizontal gene transfer.</title>
        <authorList>
            <person name="Misner I."/>
            <person name="Blouin N."/>
            <person name="Leonard G."/>
            <person name="Richards T.A."/>
            <person name="Lane C.E."/>
        </authorList>
    </citation>
    <scope>NUCLEOTIDE SEQUENCE [LARGE SCALE GENOMIC DNA]</scope>
    <source>
        <strain evidence="14 15">ATCC 48635</strain>
    </source>
</reference>
<feature type="domain" description="HTH myb-type" evidence="13">
    <location>
        <begin position="87"/>
        <end position="135"/>
    </location>
</feature>
<accession>A0A1V9Z3Y4</accession>
<dbReference type="FunFam" id="1.10.10.60:FF:000151">
    <property type="entry name" value="histone H2A deubiquitinase MYSM1 isoform X2"/>
    <property type="match status" value="1"/>
</dbReference>
<dbReference type="AlphaFoldDB" id="A0A1V9Z3Y4"/>
<dbReference type="InterPro" id="IPR017884">
    <property type="entry name" value="SANT_dom"/>
</dbReference>
<dbReference type="GO" id="GO:0003677">
    <property type="term" value="F:DNA binding"/>
    <property type="evidence" value="ECO:0007669"/>
    <property type="project" value="UniProtKB-KW"/>
</dbReference>
<evidence type="ECO:0000259" key="11">
    <source>
        <dbReference type="PROSITE" id="PS50090"/>
    </source>
</evidence>
<feature type="compositionally biased region" description="Acidic residues" evidence="10">
    <location>
        <begin position="326"/>
        <end position="341"/>
    </location>
</feature>
<evidence type="ECO:0000256" key="9">
    <source>
        <dbReference type="ARBA" id="ARBA00023242"/>
    </source>
</evidence>
<dbReference type="Gene3D" id="1.10.10.60">
    <property type="entry name" value="Homeodomain-like"/>
    <property type="match status" value="1"/>
</dbReference>
<evidence type="ECO:0000256" key="4">
    <source>
        <dbReference type="ARBA" id="ARBA00022833"/>
    </source>
</evidence>
<evidence type="ECO:0000313" key="15">
    <source>
        <dbReference type="Proteomes" id="UP000243579"/>
    </source>
</evidence>
<dbReference type="GO" id="GO:0008237">
    <property type="term" value="F:metallopeptidase activity"/>
    <property type="evidence" value="ECO:0007669"/>
    <property type="project" value="UniProtKB-KW"/>
</dbReference>
<keyword evidence="4" id="KW-0862">Zinc</keyword>
<evidence type="ECO:0000256" key="10">
    <source>
        <dbReference type="SAM" id="MobiDB-lite"/>
    </source>
</evidence>
<keyword evidence="5" id="KW-0805">Transcription regulation</keyword>
<dbReference type="CDD" id="cd00167">
    <property type="entry name" value="SANT"/>
    <property type="match status" value="1"/>
</dbReference>
<protein>
    <submittedName>
        <fullName evidence="14">Uncharacterized protein</fullName>
    </submittedName>
</protein>
<dbReference type="GO" id="GO:0006508">
    <property type="term" value="P:proteolysis"/>
    <property type="evidence" value="ECO:0007669"/>
    <property type="project" value="UniProtKB-KW"/>
</dbReference>
<feature type="domain" description="SANT" evidence="12">
    <location>
        <begin position="84"/>
        <end position="135"/>
    </location>
</feature>
<comment type="caution">
    <text evidence="14">The sequence shown here is derived from an EMBL/GenBank/DDBJ whole genome shotgun (WGS) entry which is preliminary data.</text>
</comment>
<evidence type="ECO:0000259" key="13">
    <source>
        <dbReference type="PROSITE" id="PS51294"/>
    </source>
</evidence>
<keyword evidence="15" id="KW-1185">Reference proteome</keyword>
<dbReference type="PROSITE" id="PS51293">
    <property type="entry name" value="SANT"/>
    <property type="match status" value="1"/>
</dbReference>
<feature type="compositionally biased region" description="Basic and acidic residues" evidence="10">
    <location>
        <begin position="63"/>
        <end position="80"/>
    </location>
</feature>